<proteinExistence type="predicted"/>
<keyword evidence="2" id="KW-1185">Reference proteome</keyword>
<dbReference type="Pfam" id="PF10612">
    <property type="entry name" value="Spore-coat_CotZ"/>
    <property type="match status" value="1"/>
</dbReference>
<evidence type="ECO:0000313" key="1">
    <source>
        <dbReference type="EMBL" id="MBL4952457.1"/>
    </source>
</evidence>
<protein>
    <recommendedName>
        <fullName evidence="3">Spore coat protein</fullName>
    </recommendedName>
</protein>
<reference evidence="1 2" key="1">
    <citation type="submission" date="2021-01" db="EMBL/GenBank/DDBJ databases">
        <title>Genome public.</title>
        <authorList>
            <person name="Liu C."/>
            <person name="Sun Q."/>
        </authorList>
    </citation>
    <scope>NUCLEOTIDE SEQUENCE [LARGE SCALE GENOMIC DNA]</scope>
    <source>
        <strain evidence="1 2">YIM B02564</strain>
    </source>
</reference>
<sequence>MNKHTESCFCHDLQQLLEEQEKLSLKGFRFVCESIGYDTIPFIISNQECRFEAFGRSVTGNCFITPVFRLEKLDINHCCAVLSLLEPVDIDGCPMEFCDEVYSLIKTQECIIVDLSCFCALEPLSPKLVDRPLPIIEPK</sequence>
<comment type="caution">
    <text evidence="1">The sequence shown here is derived from an EMBL/GenBank/DDBJ whole genome shotgun (WGS) entry which is preliminary data.</text>
</comment>
<dbReference type="InterPro" id="IPR019593">
    <property type="entry name" value="Spore_coat_protein_Z/Y"/>
</dbReference>
<gene>
    <name evidence="1" type="ORF">JK635_09570</name>
</gene>
<accession>A0ABS1TMI5</accession>
<evidence type="ECO:0000313" key="2">
    <source>
        <dbReference type="Proteomes" id="UP000623967"/>
    </source>
</evidence>
<dbReference type="Proteomes" id="UP000623967">
    <property type="component" value="Unassembled WGS sequence"/>
</dbReference>
<dbReference type="RefSeq" id="WP_202653723.1">
    <property type="nucleotide sequence ID" value="NZ_JAESWB010000168.1"/>
</dbReference>
<evidence type="ECO:0008006" key="3">
    <source>
        <dbReference type="Google" id="ProtNLM"/>
    </source>
</evidence>
<organism evidence="1 2">
    <name type="scientific">Neobacillus paridis</name>
    <dbReference type="NCBI Taxonomy" id="2803862"/>
    <lineage>
        <taxon>Bacteria</taxon>
        <taxon>Bacillati</taxon>
        <taxon>Bacillota</taxon>
        <taxon>Bacilli</taxon>
        <taxon>Bacillales</taxon>
        <taxon>Bacillaceae</taxon>
        <taxon>Neobacillus</taxon>
    </lineage>
</organism>
<dbReference type="EMBL" id="JAESWB010000168">
    <property type="protein sequence ID" value="MBL4952457.1"/>
    <property type="molecule type" value="Genomic_DNA"/>
</dbReference>
<name>A0ABS1TMI5_9BACI</name>